<proteinExistence type="predicted"/>
<keyword evidence="1" id="KW-0418">Kinase</keyword>
<evidence type="ECO:0000313" key="1">
    <source>
        <dbReference type="EMBL" id="AQK80029.1"/>
    </source>
</evidence>
<organism evidence="1">
    <name type="scientific">Zea mays</name>
    <name type="common">Maize</name>
    <dbReference type="NCBI Taxonomy" id="4577"/>
    <lineage>
        <taxon>Eukaryota</taxon>
        <taxon>Viridiplantae</taxon>
        <taxon>Streptophyta</taxon>
        <taxon>Embryophyta</taxon>
        <taxon>Tracheophyta</taxon>
        <taxon>Spermatophyta</taxon>
        <taxon>Magnoliopsida</taxon>
        <taxon>Liliopsida</taxon>
        <taxon>Poales</taxon>
        <taxon>Poaceae</taxon>
        <taxon>PACMAD clade</taxon>
        <taxon>Panicoideae</taxon>
        <taxon>Andropogonodae</taxon>
        <taxon>Andropogoneae</taxon>
        <taxon>Tripsacinae</taxon>
        <taxon>Zea</taxon>
    </lineage>
</organism>
<dbReference type="GO" id="GO:0016301">
    <property type="term" value="F:kinase activity"/>
    <property type="evidence" value="ECO:0007669"/>
    <property type="project" value="UniProtKB-KW"/>
</dbReference>
<sequence length="149" mass="16646">MPRGSQVSSPCSAGVIAFSARIWSTPPAQQVPLYPTSRCSRKFLAGGFVFTETSWSSLLSTALEDQPTLSDCLAWSHAALGLGFRFLLAFFYSTTVSFQSDRSKVWCVLVTLSFTSLHFAWRDLREDVFKILLSQKHGNSIHSFERSLQ</sequence>
<name>A0A1D6LJY5_MAIZE</name>
<reference evidence="1" key="1">
    <citation type="submission" date="2015-12" db="EMBL/GenBank/DDBJ databases">
        <title>Update maize B73 reference genome by single molecule sequencing technologies.</title>
        <authorList>
            <consortium name="Maize Genome Sequencing Project"/>
            <person name="Ware D."/>
        </authorList>
    </citation>
    <scope>NUCLEOTIDE SEQUENCE</scope>
    <source>
        <tissue evidence="1">Seedling</tissue>
    </source>
</reference>
<keyword evidence="1" id="KW-0808">Transferase</keyword>
<dbReference type="ExpressionAtlas" id="A0A1D6LJY5">
    <property type="expression patterns" value="baseline"/>
</dbReference>
<dbReference type="AlphaFoldDB" id="A0A1D6LJY5"/>
<dbReference type="EMBL" id="CM000782">
    <property type="protein sequence ID" value="AQK80029.1"/>
    <property type="molecule type" value="Genomic_DNA"/>
</dbReference>
<accession>A0A1D6LJY5</accession>
<protein>
    <submittedName>
        <fullName evidence="1">Serine/threonine-protein kinase MHK</fullName>
    </submittedName>
</protein>
<gene>
    <name evidence="1" type="ORF">ZEAMMB73_Zm00001d035964</name>
</gene>